<evidence type="ECO:0000313" key="2">
    <source>
        <dbReference type="Proteomes" id="UP000052019"/>
    </source>
</evidence>
<proteinExistence type="predicted"/>
<comment type="caution">
    <text evidence="1">The sequence shown here is derived from an EMBL/GenBank/DDBJ whole genome shotgun (WGS) entry which is preliminary data.</text>
</comment>
<evidence type="ECO:0000313" key="1">
    <source>
        <dbReference type="EMBL" id="KRP57962.1"/>
    </source>
</evidence>
<dbReference type="AlphaFoldDB" id="A0A0R2ZB92"/>
<protein>
    <submittedName>
        <fullName evidence="1">Uncharacterized protein</fullName>
    </submittedName>
</protein>
<accession>A0A0R2ZB92</accession>
<organism evidence="1 2">
    <name type="scientific">Pseudomonas trivialis</name>
    <dbReference type="NCBI Taxonomy" id="200450"/>
    <lineage>
        <taxon>Bacteria</taxon>
        <taxon>Pseudomonadati</taxon>
        <taxon>Pseudomonadota</taxon>
        <taxon>Gammaproteobacteria</taxon>
        <taxon>Pseudomonadales</taxon>
        <taxon>Pseudomonadaceae</taxon>
        <taxon>Pseudomonas</taxon>
    </lineage>
</organism>
<name>A0A0R2ZB92_9PSED</name>
<sequence length="133" mass="14705">MALFPVQRQSQALIQETLNTGHHPRASSLTAHIDVRVVGITHEAMASPFQFAVELFLSRLLTIYPCMFYPASETGPSFIGAPIMRPVTDRAILKKTIVVPIILANGEPRLWDSLLSSLRNNVQKLSRAMSVHG</sequence>
<dbReference type="EMBL" id="JYLK01000019">
    <property type="protein sequence ID" value="KRP57962.1"/>
    <property type="molecule type" value="Genomic_DNA"/>
</dbReference>
<gene>
    <name evidence="1" type="ORF">TU79_21965</name>
</gene>
<dbReference type="Proteomes" id="UP000052019">
    <property type="component" value="Unassembled WGS sequence"/>
</dbReference>
<reference evidence="1 2" key="1">
    <citation type="submission" date="2015-02" db="EMBL/GenBank/DDBJ databases">
        <title>Two Pseudomonas sp. nov. isolated from raw milk.</title>
        <authorList>
            <person name="Wenning M."/>
            <person name="von Neubeck M."/>
            <person name="Huptas C."/>
            <person name="Scherer S."/>
        </authorList>
    </citation>
    <scope>NUCLEOTIDE SEQUENCE [LARGE SCALE GENOMIC DNA]</scope>
    <source>
        <strain evidence="1 2">DSM 14937</strain>
    </source>
</reference>